<dbReference type="HOGENOM" id="CLU_544014_0_0_1"/>
<dbReference type="InterPro" id="IPR020841">
    <property type="entry name" value="PKS_Beta-ketoAc_synthase_dom"/>
</dbReference>
<dbReference type="SUPFAM" id="SSF53901">
    <property type="entry name" value="Thiolase-like"/>
    <property type="match status" value="1"/>
</dbReference>
<keyword evidence="2" id="KW-0597">Phosphoprotein</keyword>
<dbReference type="VEuPathDB" id="FungiDB:CH63R_03525"/>
<dbReference type="InterPro" id="IPR001227">
    <property type="entry name" value="Ac_transferase_dom_sf"/>
</dbReference>
<dbReference type="InterPro" id="IPR016035">
    <property type="entry name" value="Acyl_Trfase/lysoPLipase"/>
</dbReference>
<organism evidence="4 5">
    <name type="scientific">Colletotrichum higginsianum (strain IMI 349063)</name>
    <name type="common">Crucifer anthracnose fungus</name>
    <dbReference type="NCBI Taxonomy" id="759273"/>
    <lineage>
        <taxon>Eukaryota</taxon>
        <taxon>Fungi</taxon>
        <taxon>Dikarya</taxon>
        <taxon>Ascomycota</taxon>
        <taxon>Pezizomycotina</taxon>
        <taxon>Sordariomycetes</taxon>
        <taxon>Hypocreomycetidae</taxon>
        <taxon>Glomerellales</taxon>
        <taxon>Glomerellaceae</taxon>
        <taxon>Colletotrichum</taxon>
        <taxon>Colletotrichum destructivum species complex</taxon>
    </lineage>
</organism>
<feature type="domain" description="Ketosynthase family 3 (KS3)" evidence="3">
    <location>
        <begin position="1"/>
        <end position="172"/>
    </location>
</feature>
<dbReference type="GO" id="GO:0006633">
    <property type="term" value="P:fatty acid biosynthetic process"/>
    <property type="evidence" value="ECO:0007669"/>
    <property type="project" value="TreeGrafter"/>
</dbReference>
<evidence type="ECO:0000259" key="3">
    <source>
        <dbReference type="PROSITE" id="PS52004"/>
    </source>
</evidence>
<evidence type="ECO:0000313" key="4">
    <source>
        <dbReference type="EMBL" id="CCF39578.1"/>
    </source>
</evidence>
<dbReference type="Gene3D" id="3.40.366.10">
    <property type="entry name" value="Malonyl-Coenzyme A Acyl Carrier Protein, domain 2"/>
    <property type="match status" value="2"/>
</dbReference>
<gene>
    <name evidence="4" type="ORF">CH063_00035</name>
</gene>
<dbReference type="eggNOG" id="KOG1202">
    <property type="taxonomic scope" value="Eukaryota"/>
</dbReference>
<dbReference type="SMART" id="SM00825">
    <property type="entry name" value="PKS_KS"/>
    <property type="match status" value="1"/>
</dbReference>
<sequence>MPSALATLNEAANTNHSAEAAFITHPHAPTQADNYRKVTAKAGISPLDVSYVELHGTGTQAGDCEEAHSVSDVFAPAGPGPRRKKKKRLRLGAVKSNLGHSGAAAGIASFIEVLLMYQNGALPPQIGVAKLNPTMPPDLEERNPRTDRAPGRLTVMNSFGAHIGNTTVLLADPPERSAVVENDPRSVFLLALSAQSKYSLRLNAEALLAYLDGDGSETDLGHLSYTLAVRRMHHPFRIVASVKDMAGARRFLSTELDKMREQPQQITSVPLKSPTVAFAFTGQGAFYEGMGARLYAHCAVFREAVDRLDLLVQSLHLDDVGSVVPIIEGSVSRDEVSPVASQLAIVLIELALTHYWAALGVRPSMVMGHSLSEFAALAAAGVLSDLDHLSEHLVGREDEYEVACFKGESDLVISASRERLELLSGVLTAAGVTSTMLKVSYAFHSEQMNPIVAPFLELAEHAVYKAPRILIISPLLAECIFDSKTLNHKYLGRATREPVDA</sequence>
<dbReference type="AlphaFoldDB" id="H1VH75"/>
<accession>H1VH75</accession>
<dbReference type="STRING" id="759273.H1VH75"/>
<evidence type="ECO:0000256" key="2">
    <source>
        <dbReference type="ARBA" id="ARBA00022553"/>
    </source>
</evidence>
<dbReference type="VEuPathDB" id="FungiDB:CH63R_03526"/>
<dbReference type="GO" id="GO:0004312">
    <property type="term" value="F:fatty acid synthase activity"/>
    <property type="evidence" value="ECO:0007669"/>
    <property type="project" value="TreeGrafter"/>
</dbReference>
<proteinExistence type="predicted"/>
<dbReference type="InterPro" id="IPR014043">
    <property type="entry name" value="Acyl_transferase_dom"/>
</dbReference>
<dbReference type="PANTHER" id="PTHR43775:SF24">
    <property type="entry name" value="NON-REDUCING POLYKETIDE SYNTHASE APTA-RELATED"/>
    <property type="match status" value="1"/>
</dbReference>
<dbReference type="PANTHER" id="PTHR43775">
    <property type="entry name" value="FATTY ACID SYNTHASE"/>
    <property type="match status" value="1"/>
</dbReference>
<evidence type="ECO:0000256" key="1">
    <source>
        <dbReference type="ARBA" id="ARBA00022450"/>
    </source>
</evidence>
<dbReference type="InterPro" id="IPR050091">
    <property type="entry name" value="PKS_NRPS_Biosynth_Enz"/>
</dbReference>
<evidence type="ECO:0000313" key="5">
    <source>
        <dbReference type="Proteomes" id="UP000007174"/>
    </source>
</evidence>
<dbReference type="InterPro" id="IPR014031">
    <property type="entry name" value="Ketoacyl_synth_C"/>
</dbReference>
<reference evidence="5" key="1">
    <citation type="journal article" date="2012" name="Nat. Genet.">
        <title>Lifestyle transitions in plant pathogenic Colletotrichum fungi deciphered by genome and transcriptome analyses.</title>
        <authorList>
            <person name="O'Connell R.J."/>
            <person name="Thon M.R."/>
            <person name="Hacquard S."/>
            <person name="Amyotte S.G."/>
            <person name="Kleemann J."/>
            <person name="Torres M.F."/>
            <person name="Damm U."/>
            <person name="Buiate E.A."/>
            <person name="Epstein L."/>
            <person name="Alkan N."/>
            <person name="Altmueller J."/>
            <person name="Alvarado-Balderrama L."/>
            <person name="Bauser C.A."/>
            <person name="Becker C."/>
            <person name="Birren B.W."/>
            <person name="Chen Z."/>
            <person name="Choi J."/>
            <person name="Crouch J.A."/>
            <person name="Duvick J.P."/>
            <person name="Farman M.A."/>
            <person name="Gan P."/>
            <person name="Heiman D."/>
            <person name="Henrissat B."/>
            <person name="Howard R.J."/>
            <person name="Kabbage M."/>
            <person name="Koch C."/>
            <person name="Kracher B."/>
            <person name="Kubo Y."/>
            <person name="Law A.D."/>
            <person name="Lebrun M.-H."/>
            <person name="Lee Y.-H."/>
            <person name="Miyara I."/>
            <person name="Moore N."/>
            <person name="Neumann U."/>
            <person name="Nordstroem K."/>
            <person name="Panaccione D.G."/>
            <person name="Panstruga R."/>
            <person name="Place M."/>
            <person name="Proctor R.H."/>
            <person name="Prusky D."/>
            <person name="Rech G."/>
            <person name="Reinhardt R."/>
            <person name="Rollins J.A."/>
            <person name="Rounsley S."/>
            <person name="Schardl C.L."/>
            <person name="Schwartz D.C."/>
            <person name="Shenoy N."/>
            <person name="Shirasu K."/>
            <person name="Sikhakolli U.R."/>
            <person name="Stueber K."/>
            <person name="Sukno S.A."/>
            <person name="Sweigard J.A."/>
            <person name="Takano Y."/>
            <person name="Takahara H."/>
            <person name="Trail F."/>
            <person name="van der Does H.C."/>
            <person name="Voll L.M."/>
            <person name="Will I."/>
            <person name="Young S."/>
            <person name="Zeng Q."/>
            <person name="Zhang J."/>
            <person name="Zhou S."/>
            <person name="Dickman M.B."/>
            <person name="Schulze-Lefert P."/>
            <person name="Ver Loren van Themaat E."/>
            <person name="Ma L.-J."/>
            <person name="Vaillancourt L.J."/>
        </authorList>
    </citation>
    <scope>NUCLEOTIDE SEQUENCE [LARGE SCALE GENOMIC DNA]</scope>
    <source>
        <strain evidence="5">IMI 349063</strain>
    </source>
</reference>
<dbReference type="EMBL" id="CACQ02003569">
    <property type="protein sequence ID" value="CCF39578.1"/>
    <property type="molecule type" value="Genomic_DNA"/>
</dbReference>
<dbReference type="Pfam" id="PF00698">
    <property type="entry name" value="Acyl_transf_1"/>
    <property type="match status" value="1"/>
</dbReference>
<dbReference type="GO" id="GO:0044550">
    <property type="term" value="P:secondary metabolite biosynthetic process"/>
    <property type="evidence" value="ECO:0007669"/>
    <property type="project" value="TreeGrafter"/>
</dbReference>
<name>H1VH75_COLHI</name>
<dbReference type="Proteomes" id="UP000007174">
    <property type="component" value="Unassembled WGS sequence"/>
</dbReference>
<dbReference type="PROSITE" id="PS52004">
    <property type="entry name" value="KS3_2"/>
    <property type="match status" value="1"/>
</dbReference>
<dbReference type="VEuPathDB" id="FungiDB:CH63R_03527"/>
<dbReference type="Gene3D" id="3.30.70.3290">
    <property type="match status" value="1"/>
</dbReference>
<dbReference type="Pfam" id="PF22621">
    <property type="entry name" value="CurL-like_PKS_C"/>
    <property type="match status" value="1"/>
</dbReference>
<dbReference type="SUPFAM" id="SSF52151">
    <property type="entry name" value="FabD/lysophospholipase-like"/>
    <property type="match status" value="1"/>
</dbReference>
<dbReference type="SMART" id="SM00827">
    <property type="entry name" value="PKS_AT"/>
    <property type="match status" value="1"/>
</dbReference>
<protein>
    <submittedName>
        <fullName evidence="4">Polyketide synthase</fullName>
    </submittedName>
</protein>
<dbReference type="InterPro" id="IPR016039">
    <property type="entry name" value="Thiolase-like"/>
</dbReference>
<dbReference type="Gene3D" id="3.40.47.10">
    <property type="match status" value="1"/>
</dbReference>
<dbReference type="Pfam" id="PF02801">
    <property type="entry name" value="Ketoacyl-synt_C"/>
    <property type="match status" value="1"/>
</dbReference>
<keyword evidence="1" id="KW-0596">Phosphopantetheine</keyword>